<evidence type="ECO:0000313" key="1">
    <source>
        <dbReference type="EMBL" id="KAJ2989731.1"/>
    </source>
</evidence>
<accession>A0ACC1PEN3</accession>
<dbReference type="EMBL" id="JANSHE010002743">
    <property type="protein sequence ID" value="KAJ2989731.1"/>
    <property type="molecule type" value="Genomic_DNA"/>
</dbReference>
<gene>
    <name evidence="1" type="ORF">NUW54_g8689</name>
</gene>
<comment type="caution">
    <text evidence="1">The sequence shown here is derived from an EMBL/GenBank/DDBJ whole genome shotgun (WGS) entry which is preliminary data.</text>
</comment>
<evidence type="ECO:0000313" key="2">
    <source>
        <dbReference type="Proteomes" id="UP001144978"/>
    </source>
</evidence>
<protein>
    <submittedName>
        <fullName evidence="1">Uncharacterized protein</fullName>
    </submittedName>
</protein>
<proteinExistence type="predicted"/>
<keyword evidence="2" id="KW-1185">Reference proteome</keyword>
<sequence>MHAHFIAFAALLFAAPIQGALFSDPARLPKGKVYDYIVVGSGPGGSPVAARLSEDPSVNVLVIEAGPTYAHMSTTECTRSPALAPYLQPTSPFDWNYTMVPQPGLDGRAFPFSRGKVLGGCTTTSERLPAPFHGRDSAAW</sequence>
<organism evidence="1 2">
    <name type="scientific">Trametes sanguinea</name>
    <dbReference type="NCBI Taxonomy" id="158606"/>
    <lineage>
        <taxon>Eukaryota</taxon>
        <taxon>Fungi</taxon>
        <taxon>Dikarya</taxon>
        <taxon>Basidiomycota</taxon>
        <taxon>Agaricomycotina</taxon>
        <taxon>Agaricomycetes</taxon>
        <taxon>Polyporales</taxon>
        <taxon>Polyporaceae</taxon>
        <taxon>Trametes</taxon>
    </lineage>
</organism>
<dbReference type="Proteomes" id="UP001144978">
    <property type="component" value="Unassembled WGS sequence"/>
</dbReference>
<reference evidence="1" key="1">
    <citation type="submission" date="2022-08" db="EMBL/GenBank/DDBJ databases">
        <title>Genome Sequence of Pycnoporus sanguineus.</title>
        <authorList>
            <person name="Buettner E."/>
        </authorList>
    </citation>
    <scope>NUCLEOTIDE SEQUENCE</scope>
    <source>
        <strain evidence="1">CG-C14</strain>
    </source>
</reference>
<name>A0ACC1PEN3_9APHY</name>